<gene>
    <name evidence="1" type="ORF">C3430_23730</name>
</gene>
<dbReference type="PANTHER" id="PTHR36154">
    <property type="entry name" value="DNA-BINDING TRANSCRIPTIONAL ACTIVATOR ALPA"/>
    <property type="match status" value="1"/>
</dbReference>
<dbReference type="OrthoDB" id="7064958at2"/>
<dbReference type="PANTHER" id="PTHR36154:SF1">
    <property type="entry name" value="DNA-BINDING TRANSCRIPTIONAL ACTIVATOR ALPA"/>
    <property type="match status" value="1"/>
</dbReference>
<dbReference type="Proteomes" id="UP000237003">
    <property type="component" value="Unassembled WGS sequence"/>
</dbReference>
<comment type="caution">
    <text evidence="1">The sequence shown here is derived from an EMBL/GenBank/DDBJ whole genome shotgun (WGS) entry which is preliminary data.</text>
</comment>
<dbReference type="AlphaFoldDB" id="A0A2S4RRN7"/>
<dbReference type="InterPro" id="IPR010260">
    <property type="entry name" value="AlpA"/>
</dbReference>
<protein>
    <submittedName>
        <fullName evidence="1">AlpA family transcriptional regulator</fullName>
    </submittedName>
</protein>
<evidence type="ECO:0000313" key="2">
    <source>
        <dbReference type="Proteomes" id="UP000237003"/>
    </source>
</evidence>
<name>A0A2S4RRN7_CITAM</name>
<sequence length="88" mass="9808">MHTALQVPTSLCGAHLMPVSAPAQERFLRLPEVIHQCGLSRSTLYDLIAREAFPAQVNLGGKNVAWLQSEVTAWMVERIAHRNRKCDA</sequence>
<dbReference type="Gene3D" id="1.10.238.160">
    <property type="match status" value="1"/>
</dbReference>
<dbReference type="EMBL" id="PQLX01000012">
    <property type="protein sequence ID" value="POU61343.1"/>
    <property type="molecule type" value="Genomic_DNA"/>
</dbReference>
<reference evidence="1 2" key="1">
    <citation type="submission" date="2018-01" db="EMBL/GenBank/DDBJ databases">
        <title>Complete genome sequences of 14 Citrobacter spp. isolated from plant in Canada.</title>
        <authorList>
            <person name="Bhandare S.G."/>
            <person name="Colavecchio A."/>
            <person name="Jeukens J."/>
            <person name="Emond-Rheault J.-G."/>
            <person name="Freschi L."/>
            <person name="Hamel J."/>
            <person name="Kukavica-Ibrulj I."/>
            <person name="Levesque R."/>
            <person name="Goodridge L."/>
        </authorList>
    </citation>
    <scope>NUCLEOTIDE SEQUENCE [LARGE SCALE GENOMIC DNA]</scope>
    <source>
        <strain evidence="1 2">S1285</strain>
    </source>
</reference>
<proteinExistence type="predicted"/>
<accession>A0A2S4RRN7</accession>
<organism evidence="1 2">
    <name type="scientific">Citrobacter amalonaticus</name>
    <dbReference type="NCBI Taxonomy" id="35703"/>
    <lineage>
        <taxon>Bacteria</taxon>
        <taxon>Pseudomonadati</taxon>
        <taxon>Pseudomonadota</taxon>
        <taxon>Gammaproteobacteria</taxon>
        <taxon>Enterobacterales</taxon>
        <taxon>Enterobacteriaceae</taxon>
        <taxon>Citrobacter</taxon>
    </lineage>
</organism>
<dbReference type="InterPro" id="IPR052931">
    <property type="entry name" value="Prophage_regulatory_activator"/>
</dbReference>
<dbReference type="RefSeq" id="WP_103776834.1">
    <property type="nucleotide sequence ID" value="NZ_PQLX01000012.1"/>
</dbReference>
<dbReference type="Pfam" id="PF05930">
    <property type="entry name" value="Phage_AlpA"/>
    <property type="match status" value="1"/>
</dbReference>
<evidence type="ECO:0000313" key="1">
    <source>
        <dbReference type="EMBL" id="POU61343.1"/>
    </source>
</evidence>